<dbReference type="EMBL" id="CP119894">
    <property type="protein sequence ID" value="WFD27162.1"/>
    <property type="molecule type" value="Genomic_DNA"/>
</dbReference>
<dbReference type="InterPro" id="IPR003114">
    <property type="entry name" value="Phox_assoc"/>
</dbReference>
<dbReference type="Pfam" id="PF02194">
    <property type="entry name" value="PXA"/>
    <property type="match status" value="1"/>
</dbReference>
<dbReference type="SMART" id="SM00313">
    <property type="entry name" value="PXA"/>
    <property type="match status" value="1"/>
</dbReference>
<feature type="region of interest" description="Disordered" evidence="2">
    <location>
        <begin position="515"/>
        <end position="546"/>
    </location>
</feature>
<name>A0AAF0EIT9_9BASI</name>
<feature type="domain" description="PXA" evidence="3">
    <location>
        <begin position="100"/>
        <end position="259"/>
    </location>
</feature>
<feature type="region of interest" description="Disordered" evidence="2">
    <location>
        <begin position="263"/>
        <end position="288"/>
    </location>
</feature>
<dbReference type="PANTHER" id="PTHR22775:SF3">
    <property type="entry name" value="SORTING NEXIN-13"/>
    <property type="match status" value="1"/>
</dbReference>
<dbReference type="Proteomes" id="UP001213623">
    <property type="component" value="Chromosome 3"/>
</dbReference>
<dbReference type="PROSITE" id="PS51207">
    <property type="entry name" value="PXA"/>
    <property type="match status" value="1"/>
</dbReference>
<keyword evidence="5" id="KW-1185">Reference proteome</keyword>
<proteinExistence type="inferred from homology"/>
<feature type="region of interest" description="Disordered" evidence="2">
    <location>
        <begin position="699"/>
        <end position="820"/>
    </location>
</feature>
<comment type="similarity">
    <text evidence="1">Belongs to the sorting nexin family.</text>
</comment>
<feature type="compositionally biased region" description="Basic and acidic residues" evidence="2">
    <location>
        <begin position="788"/>
        <end position="797"/>
    </location>
</feature>
<evidence type="ECO:0000256" key="1">
    <source>
        <dbReference type="ARBA" id="ARBA00010883"/>
    </source>
</evidence>
<evidence type="ECO:0000259" key="3">
    <source>
        <dbReference type="PROSITE" id="PS51207"/>
    </source>
</evidence>
<feature type="compositionally biased region" description="Pro residues" evidence="2">
    <location>
        <begin position="363"/>
        <end position="377"/>
    </location>
</feature>
<dbReference type="PANTHER" id="PTHR22775">
    <property type="entry name" value="SORTING NEXIN"/>
    <property type="match status" value="1"/>
</dbReference>
<sequence length="989" mass="107251">MDSSTIVTAAIVVFSMLVMRMGITATLSVLALAFLLLCHPAVRTFFEMALPDQGGQQDSTQRDHETAEALRLRAHGVTKSIHARSEAGDKTERMDLSSLPPALQPELRHLLRLVRADFVQYWFDPLSFGSPSFPDEAMASAEHLLVQVALRLEQYSCATVVTELALTALSVLVTAMQNRRTSSVAHLGLWPTTERRIQSLRSSVSMLLQQSLPPEDSRSPMVVELLTDMLAKQLWEQLQSHSDPDVLNQYIVLYGQAAATGRLSEGKAPSAPPAPPEAPANSAPRAPTASACVGELLHDLEDHNTADEKVPQSSLPDDLREVLSALKDPTASDVLTEPPAPSAETSFPAEPWSKDTQQAQPMNVPPGLPEPPWPPPSEAHRYQVRLPKKVRDVMAQRDSELYDEWYQYMARQDPDASPCEGAVLLQLNSNLDALAASFDQASALPLYTSDVKAVLQAAHGMLPSHKPCEEVHNAIESLQASESIDPSKLEPLRVALVRRLQQLYDAFLADVKNVRAESPPSRPSSRGTYEPRRSRRTPTAADTARNISVLDVSEHAEQERIMDLRTWQVLVTMEDVSAGAGGYAVLRTGTQLEALHTELTRMYEKLPNDSSWVPPPTLPSLKGMSSAEACEAVRQYLGALLVPSEHTLAWYNTAQVVQRFLDKTRAADEDAKLKNYTLMTSLGGVSRSLASGLAGAAGSARKSMGQIAPTPSRASRIFGLRPDLSDTRRTLPLREPPELPARPLYQPLREVVSTPVPSAARQDPAFPPNESHAGSAEHTEPPTAPAKEPNESAKEPTEPQAPGPSAPAPPPPTPAESQATVQDVHALLTAVFAVTREALNMHEAWTLQRGMLRVIEQFLRTTYYGTVTDLVTYLASLLSLDAQVSWLQLLRTTLWPNDTWATHSATPARSAAEVQATADAARAVVLSYVPPQSAYALGLGGKQAVVDALATVHGVVTDPVVSLDLHLALLLRVLDLAMGTAGAPSGDRA</sequence>
<feature type="compositionally biased region" description="Pro residues" evidence="2">
    <location>
        <begin position="799"/>
        <end position="814"/>
    </location>
</feature>
<dbReference type="GO" id="GO:0035091">
    <property type="term" value="F:phosphatidylinositol binding"/>
    <property type="evidence" value="ECO:0007669"/>
    <property type="project" value="TreeGrafter"/>
</dbReference>
<gene>
    <name evidence="4" type="ORF">MNAN1_002158</name>
</gene>
<dbReference type="Pfam" id="PF08628">
    <property type="entry name" value="Nexin_C"/>
    <property type="match status" value="1"/>
</dbReference>
<evidence type="ECO:0000313" key="4">
    <source>
        <dbReference type="EMBL" id="WFD27162.1"/>
    </source>
</evidence>
<organism evidence="4 5">
    <name type="scientific">Malassezia nana</name>
    <dbReference type="NCBI Taxonomy" id="180528"/>
    <lineage>
        <taxon>Eukaryota</taxon>
        <taxon>Fungi</taxon>
        <taxon>Dikarya</taxon>
        <taxon>Basidiomycota</taxon>
        <taxon>Ustilaginomycotina</taxon>
        <taxon>Malasseziomycetes</taxon>
        <taxon>Malasseziales</taxon>
        <taxon>Malasseziaceae</taxon>
        <taxon>Malassezia</taxon>
    </lineage>
</organism>
<dbReference type="AlphaFoldDB" id="A0AAF0EIT9"/>
<feature type="region of interest" description="Disordered" evidence="2">
    <location>
        <begin position="329"/>
        <end position="379"/>
    </location>
</feature>
<evidence type="ECO:0000313" key="5">
    <source>
        <dbReference type="Proteomes" id="UP001213623"/>
    </source>
</evidence>
<dbReference type="InterPro" id="IPR013937">
    <property type="entry name" value="Sorting_nexin_C"/>
</dbReference>
<accession>A0AAF0EIT9</accession>
<evidence type="ECO:0000256" key="2">
    <source>
        <dbReference type="SAM" id="MobiDB-lite"/>
    </source>
</evidence>
<reference evidence="4" key="1">
    <citation type="submission" date="2023-03" db="EMBL/GenBank/DDBJ databases">
        <title>Mating type loci evolution in Malassezia.</title>
        <authorList>
            <person name="Coelho M.A."/>
        </authorList>
    </citation>
    <scope>NUCLEOTIDE SEQUENCE</scope>
    <source>
        <strain evidence="4">CBS 9557</strain>
    </source>
</reference>
<protein>
    <recommendedName>
        <fullName evidence="3">PXA domain-containing protein</fullName>
    </recommendedName>
</protein>